<proteinExistence type="predicted"/>
<dbReference type="InterPro" id="IPR046462">
    <property type="entry name" value="TerL_nuclease"/>
</dbReference>
<keyword evidence="4" id="KW-1185">Reference proteome</keyword>
<dbReference type="PANTHER" id="PTHR41287:SF1">
    <property type="entry name" value="PROTEIN YMFN"/>
    <property type="match status" value="1"/>
</dbReference>
<dbReference type="AlphaFoldDB" id="A0A172UMG0"/>
<dbReference type="STRING" id="1682113.A7U43_14070"/>
<dbReference type="OrthoDB" id="3197057at2"/>
<gene>
    <name evidence="3" type="ORF">A7U43_14070</name>
</gene>
<evidence type="ECO:0000259" key="2">
    <source>
        <dbReference type="Pfam" id="PF20441"/>
    </source>
</evidence>
<name>A0A172UMG0_9MYCO</name>
<dbReference type="Gene3D" id="3.40.50.300">
    <property type="entry name" value="P-loop containing nucleotide triphosphate hydrolases"/>
    <property type="match status" value="1"/>
</dbReference>
<dbReference type="Pfam" id="PF03354">
    <property type="entry name" value="TerL_ATPase"/>
    <property type="match status" value="1"/>
</dbReference>
<feature type="domain" description="Terminase large subunit-like ATPase" evidence="1">
    <location>
        <begin position="64"/>
        <end position="209"/>
    </location>
</feature>
<dbReference type="SUPFAM" id="SSF52540">
    <property type="entry name" value="P-loop containing nucleoside triphosphate hydrolases"/>
    <property type="match status" value="1"/>
</dbReference>
<feature type="domain" description="Terminase large subunit-like endonuclease" evidence="2">
    <location>
        <begin position="361"/>
        <end position="471"/>
    </location>
</feature>
<dbReference type="KEGG" id="madi:A7U43_14070"/>
<dbReference type="InterPro" id="IPR027417">
    <property type="entry name" value="P-loop_NTPase"/>
</dbReference>
<evidence type="ECO:0000313" key="3">
    <source>
        <dbReference type="EMBL" id="ANE80285.1"/>
    </source>
</evidence>
<dbReference type="Proteomes" id="UP000077143">
    <property type="component" value="Chromosome"/>
</dbReference>
<protein>
    <submittedName>
        <fullName evidence="3">Terminase large subunit</fullName>
    </submittedName>
</protein>
<dbReference type="EMBL" id="CP015596">
    <property type="protein sequence ID" value="ANE80285.1"/>
    <property type="molecule type" value="Genomic_DNA"/>
</dbReference>
<sequence>MRAGPKGTVKVEPLDLSGFPDDRAMRRDVFISAFLITPRGHGAKLPFNLRDFQREIIDGAFAPRVRTALVSLPRANGKTMLAAALGLAEMFVGPPSAEVLVVASDQRQANITMRYAKRMVELNPILAERVQVYADRLYLPENDATLLPLPAEPGALHGHDPSLMIVDELHVVTEDVWEAVTSVAGKRPESLTLAISTPADSADSVMWRLVEHGRSGTDDSFYFREYLAPDGCAVDDRDAWRVANPALSCDDPFLSEDGLESVLKTIREPVFRQLRLGQWVTGVQSWLPWGAWMQCKAERKVNPGERVVLAFDGSASGDSTALVGCTMDGHLWVEGLWENPGDPRWRVPRENVSAAVDLAFQRYDVVELACDPWGWRSEIEAWAARHGEKRVLEWNTATAARMAPATDRLYQAVVTKVVTHDGNADLAAHIEHCVAKRTPMGDLVSKDKRGSPRKIDAAVAAIVAYDRAAWHSTKTTKKRTVSFAQ</sequence>
<evidence type="ECO:0000259" key="1">
    <source>
        <dbReference type="Pfam" id="PF03354"/>
    </source>
</evidence>
<dbReference type="InterPro" id="IPR005021">
    <property type="entry name" value="Terminase_largesu-like"/>
</dbReference>
<dbReference type="GO" id="GO:0004519">
    <property type="term" value="F:endonuclease activity"/>
    <property type="evidence" value="ECO:0007669"/>
    <property type="project" value="InterPro"/>
</dbReference>
<dbReference type="PANTHER" id="PTHR41287">
    <property type="match status" value="1"/>
</dbReference>
<organism evidence="3 4">
    <name type="scientific">Mycobacterium adipatum</name>
    <dbReference type="NCBI Taxonomy" id="1682113"/>
    <lineage>
        <taxon>Bacteria</taxon>
        <taxon>Bacillati</taxon>
        <taxon>Actinomycetota</taxon>
        <taxon>Actinomycetes</taxon>
        <taxon>Mycobacteriales</taxon>
        <taxon>Mycobacteriaceae</taxon>
        <taxon>Mycobacterium</taxon>
    </lineage>
</organism>
<dbReference type="RefSeq" id="WP_067996207.1">
    <property type="nucleotide sequence ID" value="NZ_CP015596.1"/>
</dbReference>
<accession>A0A172UMG0</accession>
<dbReference type="InterPro" id="IPR046461">
    <property type="entry name" value="TerL_ATPase"/>
</dbReference>
<reference evidence="3 4" key="1">
    <citation type="submission" date="2016-05" db="EMBL/GenBank/DDBJ databases">
        <title>Complete genome sequence of a phthalic acid esters degrading Mycobacterium sp. YC-RL4.</title>
        <authorList>
            <person name="Ren L."/>
            <person name="Fan S."/>
            <person name="Ruth N."/>
            <person name="Jia Y."/>
            <person name="Wang J."/>
            <person name="Qiao C."/>
        </authorList>
    </citation>
    <scope>NUCLEOTIDE SEQUENCE [LARGE SCALE GENOMIC DNA]</scope>
    <source>
        <strain evidence="3 4">YC-RL4</strain>
    </source>
</reference>
<dbReference type="Pfam" id="PF20441">
    <property type="entry name" value="TerL_nuclease"/>
    <property type="match status" value="1"/>
</dbReference>
<evidence type="ECO:0000313" key="4">
    <source>
        <dbReference type="Proteomes" id="UP000077143"/>
    </source>
</evidence>